<reference evidence="1 2" key="1">
    <citation type="journal article" date="2019" name="Nat. Ecol. Evol.">
        <title>Megaphylogeny resolves global patterns of mushroom evolution.</title>
        <authorList>
            <person name="Varga T."/>
            <person name="Krizsan K."/>
            <person name="Foldi C."/>
            <person name="Dima B."/>
            <person name="Sanchez-Garcia M."/>
            <person name="Sanchez-Ramirez S."/>
            <person name="Szollosi G.J."/>
            <person name="Szarkandi J.G."/>
            <person name="Papp V."/>
            <person name="Albert L."/>
            <person name="Andreopoulos W."/>
            <person name="Angelini C."/>
            <person name="Antonin V."/>
            <person name="Barry K.W."/>
            <person name="Bougher N.L."/>
            <person name="Buchanan P."/>
            <person name="Buyck B."/>
            <person name="Bense V."/>
            <person name="Catcheside P."/>
            <person name="Chovatia M."/>
            <person name="Cooper J."/>
            <person name="Damon W."/>
            <person name="Desjardin D."/>
            <person name="Finy P."/>
            <person name="Geml J."/>
            <person name="Haridas S."/>
            <person name="Hughes K."/>
            <person name="Justo A."/>
            <person name="Karasinski D."/>
            <person name="Kautmanova I."/>
            <person name="Kiss B."/>
            <person name="Kocsube S."/>
            <person name="Kotiranta H."/>
            <person name="LaButti K.M."/>
            <person name="Lechner B.E."/>
            <person name="Liimatainen K."/>
            <person name="Lipzen A."/>
            <person name="Lukacs Z."/>
            <person name="Mihaltcheva S."/>
            <person name="Morgado L.N."/>
            <person name="Niskanen T."/>
            <person name="Noordeloos M.E."/>
            <person name="Ohm R.A."/>
            <person name="Ortiz-Santana B."/>
            <person name="Ovrebo C."/>
            <person name="Racz N."/>
            <person name="Riley R."/>
            <person name="Savchenko A."/>
            <person name="Shiryaev A."/>
            <person name="Soop K."/>
            <person name="Spirin V."/>
            <person name="Szebenyi C."/>
            <person name="Tomsovsky M."/>
            <person name="Tulloss R.E."/>
            <person name="Uehling J."/>
            <person name="Grigoriev I.V."/>
            <person name="Vagvolgyi C."/>
            <person name="Papp T."/>
            <person name="Martin F.M."/>
            <person name="Miettinen O."/>
            <person name="Hibbett D.S."/>
            <person name="Nagy L.G."/>
        </authorList>
    </citation>
    <scope>NUCLEOTIDE SEQUENCE [LARGE SCALE GENOMIC DNA]</scope>
    <source>
        <strain evidence="1 2">CBS 309.79</strain>
    </source>
</reference>
<evidence type="ECO:0000313" key="1">
    <source>
        <dbReference type="EMBL" id="TFK96234.1"/>
    </source>
</evidence>
<keyword evidence="2" id="KW-1185">Reference proteome</keyword>
<name>A0A5C3Q2A8_9AGAR</name>
<dbReference type="AlphaFoldDB" id="A0A5C3Q2A8"/>
<sequence length="79" mass="9152">MGMVVRLQINSLAAASSLLRQSLAQRPNGRNIFSAVVTPSSRFTNRRCMRTLYTHERNVLGARSQSDHRKLRHEPVRWY</sequence>
<dbReference type="EMBL" id="ML178864">
    <property type="protein sequence ID" value="TFK96234.1"/>
    <property type="molecule type" value="Genomic_DNA"/>
</dbReference>
<evidence type="ECO:0000313" key="2">
    <source>
        <dbReference type="Proteomes" id="UP000305067"/>
    </source>
</evidence>
<protein>
    <submittedName>
        <fullName evidence="1">Uncharacterized protein</fullName>
    </submittedName>
</protein>
<accession>A0A5C3Q2A8</accession>
<dbReference type="Proteomes" id="UP000305067">
    <property type="component" value="Unassembled WGS sequence"/>
</dbReference>
<gene>
    <name evidence="1" type="ORF">BDV98DRAFT_576452</name>
</gene>
<proteinExistence type="predicted"/>
<organism evidence="1 2">
    <name type="scientific">Pterulicium gracile</name>
    <dbReference type="NCBI Taxonomy" id="1884261"/>
    <lineage>
        <taxon>Eukaryota</taxon>
        <taxon>Fungi</taxon>
        <taxon>Dikarya</taxon>
        <taxon>Basidiomycota</taxon>
        <taxon>Agaricomycotina</taxon>
        <taxon>Agaricomycetes</taxon>
        <taxon>Agaricomycetidae</taxon>
        <taxon>Agaricales</taxon>
        <taxon>Pleurotineae</taxon>
        <taxon>Pterulaceae</taxon>
        <taxon>Pterulicium</taxon>
    </lineage>
</organism>